<dbReference type="Proteomes" id="UP001153642">
    <property type="component" value="Unassembled WGS sequence"/>
</dbReference>
<organism evidence="2 3">
    <name type="scientific">Galbibacter pacificus</name>
    <dbReference type="NCBI Taxonomy" id="2996052"/>
    <lineage>
        <taxon>Bacteria</taxon>
        <taxon>Pseudomonadati</taxon>
        <taxon>Bacteroidota</taxon>
        <taxon>Flavobacteriia</taxon>
        <taxon>Flavobacteriales</taxon>
        <taxon>Flavobacteriaceae</taxon>
        <taxon>Galbibacter</taxon>
    </lineage>
</organism>
<dbReference type="SUPFAM" id="SSF52218">
    <property type="entry name" value="Flavoproteins"/>
    <property type="match status" value="1"/>
</dbReference>
<comment type="caution">
    <text evidence="2">The sequence shown here is derived from an EMBL/GenBank/DDBJ whole genome shotgun (WGS) entry which is preliminary data.</text>
</comment>
<dbReference type="PANTHER" id="PTHR39201:SF1">
    <property type="entry name" value="FLAVODOXIN-LIKE DOMAIN-CONTAINING PROTEIN"/>
    <property type="match status" value="1"/>
</dbReference>
<dbReference type="RefSeq" id="WP_277899295.1">
    <property type="nucleotide sequence ID" value="NZ_JAPMUA010000002.1"/>
</dbReference>
<feature type="domain" description="Flavodoxin-like" evidence="1">
    <location>
        <begin position="33"/>
        <end position="199"/>
    </location>
</feature>
<evidence type="ECO:0000259" key="1">
    <source>
        <dbReference type="PROSITE" id="PS50902"/>
    </source>
</evidence>
<gene>
    <name evidence="2" type="ORF">OSR52_06100</name>
</gene>
<sequence length="201" mass="22715">MNKTFKIYFLLLIIITPVFYCSCNAQESKKENTLIVYLSRTNNTKALAEIIQKKVGGELVAIELEKPYPEDYKAIVAQVAEENQSGYQPPLKTQIDNFNAYNTVFVGFPTWGMQLPPSIKSFLHQYDMSGKTVIPFNTNAGYGVGNSFETVHSMCPNATILKGFSTKGGIERDGIYFVMEGAKKTKVEEEVIKWLRQLKLY</sequence>
<dbReference type="InterPro" id="IPR029039">
    <property type="entry name" value="Flavoprotein-like_sf"/>
</dbReference>
<keyword evidence="3" id="KW-1185">Reference proteome</keyword>
<proteinExistence type="predicted"/>
<evidence type="ECO:0000313" key="3">
    <source>
        <dbReference type="Proteomes" id="UP001153642"/>
    </source>
</evidence>
<accession>A0ABT6FQ91</accession>
<reference evidence="2" key="1">
    <citation type="submission" date="2022-11" db="EMBL/GenBank/DDBJ databases">
        <title>High-quality draft genome sequence of Galbibacter sp. strain CMA-7.</title>
        <authorList>
            <person name="Wei L."/>
            <person name="Dong C."/>
            <person name="Shao Z."/>
        </authorList>
    </citation>
    <scope>NUCLEOTIDE SEQUENCE</scope>
    <source>
        <strain evidence="2">CMA-7</strain>
    </source>
</reference>
<evidence type="ECO:0000313" key="2">
    <source>
        <dbReference type="EMBL" id="MDG3585437.1"/>
    </source>
</evidence>
<dbReference type="Gene3D" id="3.40.50.360">
    <property type="match status" value="1"/>
</dbReference>
<protein>
    <submittedName>
        <fullName evidence="2">Flavodoxin</fullName>
    </submittedName>
</protein>
<name>A0ABT6FQ91_9FLAO</name>
<dbReference type="Pfam" id="PF12682">
    <property type="entry name" value="Flavodoxin_4"/>
    <property type="match status" value="1"/>
</dbReference>
<dbReference type="PROSITE" id="PS50902">
    <property type="entry name" value="FLAVODOXIN_LIKE"/>
    <property type="match status" value="1"/>
</dbReference>
<dbReference type="EMBL" id="JAPMUA010000002">
    <property type="protein sequence ID" value="MDG3585437.1"/>
    <property type="molecule type" value="Genomic_DNA"/>
</dbReference>
<dbReference type="InterPro" id="IPR008254">
    <property type="entry name" value="Flavodoxin/NO_synth"/>
</dbReference>
<dbReference type="PANTHER" id="PTHR39201">
    <property type="entry name" value="EXPORTED PROTEIN-RELATED"/>
    <property type="match status" value="1"/>
</dbReference>